<evidence type="ECO:0000313" key="3">
    <source>
        <dbReference type="EMBL" id="PRR77129.1"/>
    </source>
</evidence>
<protein>
    <recommendedName>
        <fullName evidence="2">Transglutaminase-like domain-containing protein</fullName>
    </recommendedName>
</protein>
<dbReference type="AlphaFoldDB" id="A0A2T0B0M5"/>
<reference evidence="3 4" key="1">
    <citation type="submission" date="2018-03" db="EMBL/GenBank/DDBJ databases">
        <title>Genome sequence of Clostridium liquoris DSM 100320.</title>
        <authorList>
            <person name="Poehlein A."/>
            <person name="Daniel R."/>
        </authorList>
    </citation>
    <scope>NUCLEOTIDE SEQUENCE [LARGE SCALE GENOMIC DNA]</scope>
    <source>
        <strain evidence="3 4">DSM 100320</strain>
    </source>
</reference>
<dbReference type="RefSeq" id="WP_106064577.1">
    <property type="nucleotide sequence ID" value="NZ_PVXO01000068.1"/>
</dbReference>
<gene>
    <name evidence="3" type="ORF">CLLI_25410</name>
</gene>
<accession>A0A2T0B0M5</accession>
<feature type="chain" id="PRO_5015573453" description="Transglutaminase-like domain-containing protein" evidence="1">
    <location>
        <begin position="25"/>
        <end position="371"/>
    </location>
</feature>
<comment type="caution">
    <text evidence="3">The sequence shown here is derived from an EMBL/GenBank/DDBJ whole genome shotgun (WGS) entry which is preliminary data.</text>
</comment>
<organism evidence="3 4">
    <name type="scientific">Clostridium liquoris</name>
    <dbReference type="NCBI Taxonomy" id="1289519"/>
    <lineage>
        <taxon>Bacteria</taxon>
        <taxon>Bacillati</taxon>
        <taxon>Bacillota</taxon>
        <taxon>Clostridia</taxon>
        <taxon>Eubacteriales</taxon>
        <taxon>Clostridiaceae</taxon>
        <taxon>Clostridium</taxon>
    </lineage>
</organism>
<proteinExistence type="predicted"/>
<feature type="signal peptide" evidence="1">
    <location>
        <begin position="1"/>
        <end position="24"/>
    </location>
</feature>
<dbReference type="Pfam" id="PF01841">
    <property type="entry name" value="Transglut_core"/>
    <property type="match status" value="1"/>
</dbReference>
<evidence type="ECO:0000259" key="2">
    <source>
        <dbReference type="Pfam" id="PF01841"/>
    </source>
</evidence>
<name>A0A2T0B0M5_9CLOT</name>
<dbReference type="InterPro" id="IPR038765">
    <property type="entry name" value="Papain-like_cys_pep_sf"/>
</dbReference>
<keyword evidence="1" id="KW-0732">Signal</keyword>
<dbReference type="PROSITE" id="PS51257">
    <property type="entry name" value="PROKAR_LIPOPROTEIN"/>
    <property type="match status" value="1"/>
</dbReference>
<evidence type="ECO:0000256" key="1">
    <source>
        <dbReference type="SAM" id="SignalP"/>
    </source>
</evidence>
<dbReference type="OrthoDB" id="1924644at2"/>
<evidence type="ECO:0000313" key="4">
    <source>
        <dbReference type="Proteomes" id="UP000239706"/>
    </source>
</evidence>
<sequence>MPKRSLIRKTSLFIILVTLCTIFAGCKEEDVKKGVVVTKWDNYYEEQNIQFYYESDKNPKLQQLKNNYKLGDVVKDSKDDFEKAVKLMNWVNSKMKYSKSSISTKEDALGILKEAENDNTLSDKDFSIVYSQCAASLGIYARRGEFRIKNSQKDGKDSYYKVCEIWSDKYNKWIMLDIVNNCYMEAGGKPLSAVEILDTGLENVNTKGVKNVKKYIKKIKPYCYSYTIEIDNNIYGTPKSNSFITYSRDKDLPEIRIEGNQIRPTIFVKNNSLFNKCPRIEYKNDNSDKKVTLIFSKKKSDENENTKDIALNGAVFKDSGMLQGYYVSIDGKPWIEVNRYFTFTLNNGSNNIRLSEDKKSVVREVTIEYRK</sequence>
<dbReference type="InterPro" id="IPR002931">
    <property type="entry name" value="Transglutaminase-like"/>
</dbReference>
<feature type="domain" description="Transglutaminase-like" evidence="2">
    <location>
        <begin position="73"/>
        <end position="177"/>
    </location>
</feature>
<dbReference type="EMBL" id="PVXO01000068">
    <property type="protein sequence ID" value="PRR77129.1"/>
    <property type="molecule type" value="Genomic_DNA"/>
</dbReference>
<dbReference type="Gene3D" id="3.10.620.30">
    <property type="match status" value="1"/>
</dbReference>
<keyword evidence="4" id="KW-1185">Reference proteome</keyword>
<dbReference type="SUPFAM" id="SSF54001">
    <property type="entry name" value="Cysteine proteinases"/>
    <property type="match status" value="1"/>
</dbReference>
<dbReference type="Proteomes" id="UP000239706">
    <property type="component" value="Unassembled WGS sequence"/>
</dbReference>